<evidence type="ECO:0000313" key="2">
    <source>
        <dbReference type="EMBL" id="PCE39669.1"/>
    </source>
</evidence>
<dbReference type="AlphaFoldDB" id="A0A2A4FNJ9"/>
<proteinExistence type="predicted"/>
<dbReference type="KEGG" id="rdi:CMV14_13285"/>
<feature type="region of interest" description="Disordered" evidence="1">
    <location>
        <begin position="1"/>
        <end position="20"/>
    </location>
</feature>
<reference evidence="2 3" key="1">
    <citation type="submission" date="2017-09" db="EMBL/GenBank/DDBJ databases">
        <title>The Catabolism of 3,6-Dichlorosalicylic acid is Initiated by the Cytochrome P450 Monooxygenase DsmABC in Rhizorhabdus dicambivorans Ndbn-20.</title>
        <authorList>
            <person name="Na L."/>
        </authorList>
    </citation>
    <scope>NUCLEOTIDE SEQUENCE [LARGE SCALE GENOMIC DNA]</scope>
    <source>
        <strain evidence="2 3">Ndbn-20m</strain>
    </source>
</reference>
<dbReference type="EMBL" id="NWUF01000054">
    <property type="protein sequence ID" value="PCE39669.1"/>
    <property type="molecule type" value="Genomic_DNA"/>
</dbReference>
<comment type="caution">
    <text evidence="2">The sequence shown here is derived from an EMBL/GenBank/DDBJ whole genome shotgun (WGS) entry which is preliminary data.</text>
</comment>
<sequence length="754" mass="83594">MPRSRGRRKKPGKTHQIRRSAGPVFQLLPVPTNRDMFRERMSQAAEAHVARLPKMFAAFQQLFRDHDPAGLIASVAYYGLQRGIREDGSTTPISSKLEQHHVELLQAVLLTLPYEEWPAAPSLPRAIDRVFNELPELSLAFLAQRIVAGKEIDDIQTRTIAALQERIRLHTHAVRNWGYFGDVVSITREIYSPLDTAFLAHHGFAASDVIELARAMVAEIERRSNAWFSALRPVANAKTIPEMLQRYYAGFPDLAGSAEGLAERIPKEARREQVLAMLMGHADLRHPENATFDATSLAALTGLDAGRVEKTLRAIALRPGSLAGQKLEFLFLANPVWLAPLIDLGGSFLAPMPQIVMSHIHAILRRLADEAGALEPLDTARNAYLERRMVEALSAALPMASVRSSVTWSFNGQRFETDAIAQTDKLLLIAEAKANHLTPQGLRGAPDRVKRHVRDMVVEPSLQSARLEAIVRQAQAGSSDALATLAEAGINEPGQIERIIRLSVSLDDLSVLASAEQELRDAGWVPADHELAPMMNIADLLAVADILDRPVVFLHYLAERGPFQRAFELFGDELDFLGLYLQTGFNLGGVPQDMRLVPSGMSEAIDRYYDARDAGKLISKPRPRLSTYFLSILDTLALRQPSGWTLIGMHLLNAADQDEQARLARMLERARKKVRRKTTGMEDGAVVSLKPPLERKASVAFYIHDHADRAALKQSVEEVASKELDAVAECVVFARHIDRWDEPYQIAAIAKALS</sequence>
<keyword evidence="3" id="KW-1185">Reference proteome</keyword>
<protein>
    <submittedName>
        <fullName evidence="2">Uncharacterized protein</fullName>
    </submittedName>
</protein>
<gene>
    <name evidence="2" type="ORF">COO09_24340</name>
</gene>
<organism evidence="2 3">
    <name type="scientific">Rhizorhabdus dicambivorans</name>
    <dbReference type="NCBI Taxonomy" id="1850238"/>
    <lineage>
        <taxon>Bacteria</taxon>
        <taxon>Pseudomonadati</taxon>
        <taxon>Pseudomonadota</taxon>
        <taxon>Alphaproteobacteria</taxon>
        <taxon>Sphingomonadales</taxon>
        <taxon>Sphingomonadaceae</taxon>
        <taxon>Rhizorhabdus</taxon>
    </lineage>
</organism>
<name>A0A2A4FNJ9_9SPHN</name>
<evidence type="ECO:0000256" key="1">
    <source>
        <dbReference type="SAM" id="MobiDB-lite"/>
    </source>
</evidence>
<evidence type="ECO:0000313" key="3">
    <source>
        <dbReference type="Proteomes" id="UP000218934"/>
    </source>
</evidence>
<dbReference type="OrthoDB" id="787523at2"/>
<dbReference type="RefSeq" id="WP_066970134.1">
    <property type="nucleotide sequence ID" value="NZ_CP023449.1"/>
</dbReference>
<dbReference type="Proteomes" id="UP000218934">
    <property type="component" value="Unassembled WGS sequence"/>
</dbReference>
<accession>A0A2A4FNJ9</accession>
<feature type="compositionally biased region" description="Basic residues" evidence="1">
    <location>
        <begin position="1"/>
        <end position="18"/>
    </location>
</feature>